<dbReference type="Pfam" id="PF18962">
    <property type="entry name" value="Por_Secre_tail"/>
    <property type="match status" value="1"/>
</dbReference>
<evidence type="ECO:0000313" key="3">
    <source>
        <dbReference type="Proteomes" id="UP000198901"/>
    </source>
</evidence>
<evidence type="ECO:0000259" key="1">
    <source>
        <dbReference type="Pfam" id="PF18962"/>
    </source>
</evidence>
<sequence length="650" mass="69823">MRKLCTSIRALTGVRGAVYLTLFLLFLVAPFLVQGQVCAPATGGVRDFTFSSTTSQLTFYPGEASGTNTYDRSTVGRIRLSDGATDRTLSAVKRTIRPRVGVVTGKVILTFFKLTLSTGSSLSIYRNTTGTGTPELVITPTNASSLLNTERIFSGDVTLVFTGNTGTVPENVNIRYNTGDETFTTCRDRTSAVWKAFILPNSFVNVDDMEYYQQNAVPICVGEFDSNKQFVRSEIAFCIRHDLAAATPEPGYSKQFYFGQVSFSPTATGNSFDIDASGSFNNQDQLKSARIMWLLVNSPTGSLAERRAVQVAIWQTLENAVTASLTSSLAQQAQKQVPTLPNPPEPVLSLTNVTGSTVPVSAEVTFALHSNAQTLSLAVSSGAKILSVTNGRLATDVLTLADTTKDALITVSRSTSGKATLTATYNVSGYWNLSNLEIYQPCDTYRAGVQPFLGLGQGDNARPFRAASAEWTSALPVTLAGFGATAEGTAVLLNWATSSEENTDRFEVEHSLDGRRWQRIGTRAAVGESKRIVRYSFRHENPADGPNYYRLAMIDQDLTQAYSPVRSVVIDNPLEVSLFPNPVTGGKLFVNGAARVASVEIVTAAGAVVRSFSGGMEGGMDTGGLSPGVYLVKINGKEGSTVSRRIMVAR</sequence>
<evidence type="ECO:0000313" key="2">
    <source>
        <dbReference type="EMBL" id="SDL16214.1"/>
    </source>
</evidence>
<dbReference type="InterPro" id="IPR026444">
    <property type="entry name" value="Secre_tail"/>
</dbReference>
<proteinExistence type="predicted"/>
<reference evidence="2 3" key="1">
    <citation type="submission" date="2016-10" db="EMBL/GenBank/DDBJ databases">
        <authorList>
            <person name="de Groot N.N."/>
        </authorList>
    </citation>
    <scope>NUCLEOTIDE SEQUENCE [LARGE SCALE GENOMIC DNA]</scope>
    <source>
        <strain evidence="2 3">DSM 21668</strain>
    </source>
</reference>
<name>A0A1G9HU21_9BACT</name>
<protein>
    <submittedName>
        <fullName evidence="2">Por secretion system C-terminal sorting domain-containing protein</fullName>
    </submittedName>
</protein>
<dbReference type="STRING" id="563176.SAMN04488090_0198"/>
<feature type="domain" description="Secretion system C-terminal sorting" evidence="1">
    <location>
        <begin position="578"/>
        <end position="647"/>
    </location>
</feature>
<keyword evidence="3" id="KW-1185">Reference proteome</keyword>
<dbReference type="NCBIfam" id="TIGR04183">
    <property type="entry name" value="Por_Secre_tail"/>
    <property type="match status" value="1"/>
</dbReference>
<organism evidence="2 3">
    <name type="scientific">Siphonobacter aquaeclarae</name>
    <dbReference type="NCBI Taxonomy" id="563176"/>
    <lineage>
        <taxon>Bacteria</taxon>
        <taxon>Pseudomonadati</taxon>
        <taxon>Bacteroidota</taxon>
        <taxon>Cytophagia</taxon>
        <taxon>Cytophagales</taxon>
        <taxon>Cytophagaceae</taxon>
        <taxon>Siphonobacter</taxon>
    </lineage>
</organism>
<dbReference type="Proteomes" id="UP000198901">
    <property type="component" value="Unassembled WGS sequence"/>
</dbReference>
<gene>
    <name evidence="2" type="ORF">SAMN04488090_0198</name>
</gene>
<dbReference type="EMBL" id="FNGS01000001">
    <property type="protein sequence ID" value="SDL16214.1"/>
    <property type="molecule type" value="Genomic_DNA"/>
</dbReference>
<dbReference type="AlphaFoldDB" id="A0A1G9HU21"/>
<accession>A0A1G9HU21</accession>